<protein>
    <recommendedName>
        <fullName evidence="3">Zinc-ribbon domain-containing protein</fullName>
    </recommendedName>
</protein>
<evidence type="ECO:0008006" key="3">
    <source>
        <dbReference type="Google" id="ProtNLM"/>
    </source>
</evidence>
<dbReference type="OrthoDB" id="3693864at2"/>
<sequence length="193" mass="22511">MGLDNYTRPSGGRLVSRPRYVEQCIDCNEPLGINYISCRACYHAIENIWLQDWYSLLEKEDIEIGSKFEKLLAEVIWGEMDQHPWTIVDSALSHLYCKVCSNELGSQIRKCYECETVYNNIWGYDYEAMGQGMMMDHEHALRVGRWVLRFPHSHSKYSVVGWKFSIPLVLTGKLPSKIEAQQTMSWIKENFCL</sequence>
<keyword evidence="2" id="KW-1185">Reference proteome</keyword>
<name>A0A1M4T7F8_9BACL</name>
<dbReference type="EMBL" id="FQVL01000001">
    <property type="protein sequence ID" value="SHE40463.1"/>
    <property type="molecule type" value="Genomic_DNA"/>
</dbReference>
<organism evidence="1 2">
    <name type="scientific">Seinonella peptonophila</name>
    <dbReference type="NCBI Taxonomy" id="112248"/>
    <lineage>
        <taxon>Bacteria</taxon>
        <taxon>Bacillati</taxon>
        <taxon>Bacillota</taxon>
        <taxon>Bacilli</taxon>
        <taxon>Bacillales</taxon>
        <taxon>Thermoactinomycetaceae</taxon>
        <taxon>Seinonella</taxon>
    </lineage>
</organism>
<evidence type="ECO:0000313" key="2">
    <source>
        <dbReference type="Proteomes" id="UP000184476"/>
    </source>
</evidence>
<dbReference type="AlphaFoldDB" id="A0A1M4T7F8"/>
<reference evidence="1 2" key="1">
    <citation type="submission" date="2016-11" db="EMBL/GenBank/DDBJ databases">
        <authorList>
            <person name="Jaros S."/>
            <person name="Januszkiewicz K."/>
            <person name="Wedrychowicz H."/>
        </authorList>
    </citation>
    <scope>NUCLEOTIDE SEQUENCE [LARGE SCALE GENOMIC DNA]</scope>
    <source>
        <strain evidence="1 2">DSM 44666</strain>
    </source>
</reference>
<dbReference type="RefSeq" id="WP_073150990.1">
    <property type="nucleotide sequence ID" value="NZ_FQVL01000001.1"/>
</dbReference>
<evidence type="ECO:0000313" key="1">
    <source>
        <dbReference type="EMBL" id="SHE40463.1"/>
    </source>
</evidence>
<dbReference type="Proteomes" id="UP000184476">
    <property type="component" value="Unassembled WGS sequence"/>
</dbReference>
<gene>
    <name evidence="1" type="ORF">SAMN05444392_101348</name>
</gene>
<accession>A0A1M4T7F8</accession>
<proteinExistence type="predicted"/>